<dbReference type="PANTHER" id="PTHR11802">
    <property type="entry name" value="SERINE PROTEASE FAMILY S10 SERINE CARBOXYPEPTIDASE"/>
    <property type="match status" value="1"/>
</dbReference>
<evidence type="ECO:0000256" key="6">
    <source>
        <dbReference type="ARBA" id="ARBA00023180"/>
    </source>
</evidence>
<sequence length="458" mass="52128">MTFKMFNKGIIFVLITTISFQLSEAYSLKEQVGVSDVGDPLILTPYIEQGKISEALEKSAVTFENFTRNGLTSYSGYFTVDKTFNSNIFFWFFLSQNDPDNDPIILWLQGGPGASSIYALFKENGPYIVDKNLELSYRNETWTKNHSVIYIDNPVGTGFSFTTGGFAENQTKVGEDLYNALIQFYTLFPNLQDNEFYVTGESYGGKYIPAISYTINQKNQNASLKINLKGFAIANPLSDPINQADYSSYMYYNGLIDSNLAASLKSEHALFVSAIQSGDYSHATDLLTKIRSKIHTSNRLPNIYNHQDLQAEEPDFWSEYLTLDSIRQEIHIGNVNYGVQEDDVVTRLHADKTKSVATWIEELLGNYRILFYNGQVDTLDPYPLMVNFIKRLTFNGSSEYKTATRKIWNVDNEIAGYWKAGGNLTEVLVRDAGHMVPMYQPKWTYDLIYKFVRNITLD</sequence>
<dbReference type="OrthoDB" id="443318at2759"/>
<dbReference type="EC" id="3.4.16.-" evidence="7"/>
<dbReference type="AlphaFoldDB" id="A0A6J2X1A5"/>
<feature type="chain" id="PRO_5027136568" description="Carboxypeptidase" evidence="7">
    <location>
        <begin position="26"/>
        <end position="458"/>
    </location>
</feature>
<evidence type="ECO:0000256" key="7">
    <source>
        <dbReference type="RuleBase" id="RU361156"/>
    </source>
</evidence>
<reference evidence="9" key="1">
    <citation type="submission" date="2025-08" db="UniProtKB">
        <authorList>
            <consortium name="RefSeq"/>
        </authorList>
    </citation>
    <scope>IDENTIFICATION</scope>
    <source>
        <tissue evidence="9">Gonads</tissue>
    </source>
</reference>
<evidence type="ECO:0000313" key="8">
    <source>
        <dbReference type="Proteomes" id="UP000504635"/>
    </source>
</evidence>
<dbReference type="InterPro" id="IPR018202">
    <property type="entry name" value="Ser_caboxypep_ser_AS"/>
</dbReference>
<dbReference type="GeneID" id="115874063"/>
<dbReference type="InterPro" id="IPR029058">
    <property type="entry name" value="AB_hydrolase_fold"/>
</dbReference>
<evidence type="ECO:0000256" key="2">
    <source>
        <dbReference type="ARBA" id="ARBA00022645"/>
    </source>
</evidence>
<evidence type="ECO:0000256" key="4">
    <source>
        <dbReference type="ARBA" id="ARBA00022729"/>
    </source>
</evidence>
<keyword evidence="2 7" id="KW-0121">Carboxypeptidase</keyword>
<protein>
    <recommendedName>
        <fullName evidence="7">Carboxypeptidase</fullName>
        <ecNumber evidence="7">3.4.16.-</ecNumber>
    </recommendedName>
</protein>
<dbReference type="Proteomes" id="UP000504635">
    <property type="component" value="Unplaced"/>
</dbReference>
<accession>A0A6J2X1A5</accession>
<comment type="similarity">
    <text evidence="1 7">Belongs to the peptidase S10 family.</text>
</comment>
<evidence type="ECO:0000256" key="1">
    <source>
        <dbReference type="ARBA" id="ARBA00009431"/>
    </source>
</evidence>
<keyword evidence="3 7" id="KW-0645">Protease</keyword>
<dbReference type="InterPro" id="IPR001563">
    <property type="entry name" value="Peptidase_S10"/>
</dbReference>
<dbReference type="Gene3D" id="3.40.50.1820">
    <property type="entry name" value="alpha/beta hydrolase"/>
    <property type="match status" value="1"/>
</dbReference>
<dbReference type="SUPFAM" id="SSF53474">
    <property type="entry name" value="alpha/beta-Hydrolases"/>
    <property type="match status" value="1"/>
</dbReference>
<dbReference type="Pfam" id="PF00450">
    <property type="entry name" value="Peptidase_S10"/>
    <property type="match status" value="1"/>
</dbReference>
<organism evidence="8 9">
    <name type="scientific">Sitophilus oryzae</name>
    <name type="common">Rice weevil</name>
    <name type="synonym">Curculio oryzae</name>
    <dbReference type="NCBI Taxonomy" id="7048"/>
    <lineage>
        <taxon>Eukaryota</taxon>
        <taxon>Metazoa</taxon>
        <taxon>Ecdysozoa</taxon>
        <taxon>Arthropoda</taxon>
        <taxon>Hexapoda</taxon>
        <taxon>Insecta</taxon>
        <taxon>Pterygota</taxon>
        <taxon>Neoptera</taxon>
        <taxon>Endopterygota</taxon>
        <taxon>Coleoptera</taxon>
        <taxon>Polyphaga</taxon>
        <taxon>Cucujiformia</taxon>
        <taxon>Curculionidae</taxon>
        <taxon>Dryophthorinae</taxon>
        <taxon>Sitophilus</taxon>
    </lineage>
</organism>
<evidence type="ECO:0000256" key="3">
    <source>
        <dbReference type="ARBA" id="ARBA00022670"/>
    </source>
</evidence>
<keyword evidence="4 7" id="KW-0732">Signal</keyword>
<dbReference type="InParanoid" id="A0A6J2X1A5"/>
<dbReference type="GO" id="GO:0004185">
    <property type="term" value="F:serine-type carboxypeptidase activity"/>
    <property type="evidence" value="ECO:0007669"/>
    <property type="project" value="UniProtKB-UniRule"/>
</dbReference>
<keyword evidence="6" id="KW-0325">Glycoprotein</keyword>
<dbReference type="InterPro" id="IPR033124">
    <property type="entry name" value="Ser_caboxypep_his_AS"/>
</dbReference>
<dbReference type="PRINTS" id="PR00724">
    <property type="entry name" value="CRBOXYPTASEC"/>
</dbReference>
<dbReference type="PROSITE" id="PS00131">
    <property type="entry name" value="CARBOXYPEPT_SER_SER"/>
    <property type="match status" value="1"/>
</dbReference>
<feature type="signal peptide" evidence="7">
    <location>
        <begin position="1"/>
        <end position="25"/>
    </location>
</feature>
<dbReference type="KEGG" id="soy:115874063"/>
<dbReference type="PANTHER" id="PTHR11802:SF472">
    <property type="entry name" value="SERINE CARBOXYPEPTIDASE CPVL-RELATED"/>
    <property type="match status" value="1"/>
</dbReference>
<keyword evidence="8" id="KW-1185">Reference proteome</keyword>
<gene>
    <name evidence="9" type="primary">LOC115874063</name>
</gene>
<keyword evidence="5 7" id="KW-0378">Hydrolase</keyword>
<dbReference type="PROSITE" id="PS00560">
    <property type="entry name" value="CARBOXYPEPT_SER_HIS"/>
    <property type="match status" value="1"/>
</dbReference>
<dbReference type="GO" id="GO:0006508">
    <property type="term" value="P:proteolysis"/>
    <property type="evidence" value="ECO:0007669"/>
    <property type="project" value="UniProtKB-KW"/>
</dbReference>
<evidence type="ECO:0000313" key="9">
    <source>
        <dbReference type="RefSeq" id="XP_030744978.1"/>
    </source>
</evidence>
<evidence type="ECO:0000256" key="5">
    <source>
        <dbReference type="ARBA" id="ARBA00022801"/>
    </source>
</evidence>
<name>A0A6J2X1A5_SITOR</name>
<proteinExistence type="inferred from homology"/>
<dbReference type="RefSeq" id="XP_030744978.1">
    <property type="nucleotide sequence ID" value="XM_030889118.1"/>
</dbReference>